<dbReference type="eggNOG" id="COG1317">
    <property type="taxonomic scope" value="Bacteria"/>
</dbReference>
<dbReference type="RefSeq" id="WP_015851033.1">
    <property type="nucleotide sequence ID" value="NC_012881.1"/>
</dbReference>
<evidence type="ECO:0000256" key="2">
    <source>
        <dbReference type="ARBA" id="ARBA00006602"/>
    </source>
</evidence>
<protein>
    <recommendedName>
        <fullName evidence="3">Flagellar assembly protein FliH</fullName>
    </recommendedName>
</protein>
<keyword evidence="4" id="KW-0813">Transport</keyword>
<evidence type="ECO:0000256" key="5">
    <source>
        <dbReference type="ARBA" id="ARBA00022795"/>
    </source>
</evidence>
<evidence type="ECO:0000256" key="6">
    <source>
        <dbReference type="ARBA" id="ARBA00022927"/>
    </source>
</evidence>
<dbReference type="PANTHER" id="PTHR34982:SF1">
    <property type="entry name" value="FLAGELLAR ASSEMBLY PROTEIN FLIH"/>
    <property type="match status" value="1"/>
</dbReference>
<keyword evidence="6" id="KW-0653">Protein transport</keyword>
<dbReference type="InterPro" id="IPR051472">
    <property type="entry name" value="T3SS_Stator/FliH"/>
</dbReference>
<keyword evidence="9" id="KW-0966">Cell projection</keyword>
<evidence type="ECO:0000256" key="3">
    <source>
        <dbReference type="ARBA" id="ARBA00016507"/>
    </source>
</evidence>
<name>C6C151_MARSD</name>
<sequence>MSLSKTEDNKFYTGRVIMGLDSNNKTQEMTIQEMEGKKKPTWNEDTDREYYERVKAKAQNMAKEIIAKAMAEAEQIRANAQAEGYAAGQQQAAQEAEQHLIGFSQNVAQTLQNIQDQSHNVMMAQSADAISLIFMVIEKTLAVEMETRRQEILASLLDDALNRIDSMTQLVIKVSPADSEIIGPLLEQARTEHPDLAKWRIKADPAIDNGGVIVEAADAMIENTVTSRWEGVQEILGQLTPGTGE</sequence>
<dbReference type="GO" id="GO:0044781">
    <property type="term" value="P:bacterial-type flagellum organization"/>
    <property type="evidence" value="ECO:0007669"/>
    <property type="project" value="UniProtKB-KW"/>
</dbReference>
<evidence type="ECO:0000313" key="9">
    <source>
        <dbReference type="EMBL" id="ACS79214.1"/>
    </source>
</evidence>
<comment type="similarity">
    <text evidence="2">Belongs to the FliH family.</text>
</comment>
<dbReference type="Gene3D" id="3.30.2320.30">
    <property type="entry name" value="ATP synthase, E subunit, C-terminal"/>
    <property type="match status" value="1"/>
</dbReference>
<keyword evidence="10" id="KW-1185">Reference proteome</keyword>
<evidence type="ECO:0000256" key="4">
    <source>
        <dbReference type="ARBA" id="ARBA00022448"/>
    </source>
</evidence>
<evidence type="ECO:0000313" key="10">
    <source>
        <dbReference type="Proteomes" id="UP000002601"/>
    </source>
</evidence>
<dbReference type="PANTHER" id="PTHR34982">
    <property type="entry name" value="YOP PROTEINS TRANSLOCATION PROTEIN L"/>
    <property type="match status" value="1"/>
</dbReference>
<dbReference type="HOGENOM" id="CLU_084432_0_0_7"/>
<keyword evidence="9" id="KW-0282">Flagellum</keyword>
<keyword evidence="9" id="KW-0969">Cilium</keyword>
<dbReference type="GO" id="GO:0015031">
    <property type="term" value="P:protein transport"/>
    <property type="evidence" value="ECO:0007669"/>
    <property type="project" value="UniProtKB-KW"/>
</dbReference>
<dbReference type="STRING" id="526222.Desal_1151"/>
<dbReference type="AlphaFoldDB" id="C6C151"/>
<dbReference type="KEGG" id="dsa:Desal_1151"/>
<evidence type="ECO:0000256" key="1">
    <source>
        <dbReference type="ARBA" id="ARBA00003041"/>
    </source>
</evidence>
<organism evidence="9 10">
    <name type="scientific">Maridesulfovibrio salexigens (strain ATCC 14822 / DSM 2638 / NCIMB 8403 / VKM B-1763)</name>
    <name type="common">Desulfovibrio salexigens</name>
    <dbReference type="NCBI Taxonomy" id="526222"/>
    <lineage>
        <taxon>Bacteria</taxon>
        <taxon>Pseudomonadati</taxon>
        <taxon>Thermodesulfobacteriota</taxon>
        <taxon>Desulfovibrionia</taxon>
        <taxon>Desulfovibrionales</taxon>
        <taxon>Desulfovibrionaceae</taxon>
        <taxon>Maridesulfovibrio</taxon>
    </lineage>
</organism>
<dbReference type="SUPFAM" id="SSF160527">
    <property type="entry name" value="V-type ATPase subunit E-like"/>
    <property type="match status" value="1"/>
</dbReference>
<dbReference type="EMBL" id="CP001649">
    <property type="protein sequence ID" value="ACS79214.1"/>
    <property type="molecule type" value="Genomic_DNA"/>
</dbReference>
<evidence type="ECO:0000259" key="8">
    <source>
        <dbReference type="Pfam" id="PF02108"/>
    </source>
</evidence>
<accession>C6C151</accession>
<feature type="domain" description="Flagellar assembly protein FliH/Type III secretion system HrpE" evidence="8">
    <location>
        <begin position="103"/>
        <end position="230"/>
    </location>
</feature>
<dbReference type="Pfam" id="PF02108">
    <property type="entry name" value="FliH"/>
    <property type="match status" value="1"/>
</dbReference>
<gene>
    <name evidence="9" type="ordered locus">Desal_1151</name>
</gene>
<reference evidence="9 10" key="1">
    <citation type="submission" date="2009-06" db="EMBL/GenBank/DDBJ databases">
        <title>Complete sequence of Desulfovibrio salexigens DSM 2638.</title>
        <authorList>
            <consortium name="US DOE Joint Genome Institute"/>
            <person name="Lucas S."/>
            <person name="Copeland A."/>
            <person name="Lapidus A."/>
            <person name="Glavina del Rio T."/>
            <person name="Tice H."/>
            <person name="Bruce D."/>
            <person name="Goodwin L."/>
            <person name="Pitluck S."/>
            <person name="Munk A.C."/>
            <person name="Brettin T."/>
            <person name="Detter J.C."/>
            <person name="Han C."/>
            <person name="Tapia R."/>
            <person name="Larimer F."/>
            <person name="Land M."/>
            <person name="Hauser L."/>
            <person name="Kyrpides N."/>
            <person name="Anderson I."/>
            <person name="Wall J.D."/>
            <person name="Arkin A.P."/>
            <person name="Dehal P."/>
            <person name="Chivian D."/>
            <person name="Giles B."/>
            <person name="Hazen T.C."/>
        </authorList>
    </citation>
    <scope>NUCLEOTIDE SEQUENCE [LARGE SCALE GENOMIC DNA]</scope>
    <source>
        <strain evidence="10">ATCC 14822 / DSM 2638 / NCIMB 8403 / VKM B-1763</strain>
    </source>
</reference>
<keyword evidence="7" id="KW-1006">Bacterial flagellum protein export</keyword>
<keyword evidence="5" id="KW-1005">Bacterial flagellum biogenesis</keyword>
<dbReference type="Proteomes" id="UP000002601">
    <property type="component" value="Chromosome"/>
</dbReference>
<dbReference type="GO" id="GO:0005829">
    <property type="term" value="C:cytosol"/>
    <property type="evidence" value="ECO:0007669"/>
    <property type="project" value="TreeGrafter"/>
</dbReference>
<comment type="function">
    <text evidence="1">Needed for flagellar regrowth and assembly.</text>
</comment>
<dbReference type="InterPro" id="IPR018035">
    <property type="entry name" value="Flagellar_FliH/T3SS_HrpE"/>
</dbReference>
<dbReference type="OrthoDB" id="5470636at2"/>
<evidence type="ECO:0000256" key="7">
    <source>
        <dbReference type="ARBA" id="ARBA00023225"/>
    </source>
</evidence>
<proteinExistence type="inferred from homology"/>
<dbReference type="InterPro" id="IPR038495">
    <property type="entry name" value="ATPase_E_C"/>
</dbReference>